<name>A0ABY5KYR7_9CELL</name>
<keyword evidence="2" id="KW-0012">Acyltransferase</keyword>
<dbReference type="PROSITE" id="PS51186">
    <property type="entry name" value="GNAT"/>
    <property type="match status" value="1"/>
</dbReference>
<dbReference type="InterPro" id="IPR000182">
    <property type="entry name" value="GNAT_dom"/>
</dbReference>
<dbReference type="RefSeq" id="WP_227569534.1">
    <property type="nucleotide sequence ID" value="NZ_CP101988.1"/>
</dbReference>
<evidence type="ECO:0000313" key="2">
    <source>
        <dbReference type="EMBL" id="UUI74407.1"/>
    </source>
</evidence>
<reference evidence="2 3" key="1">
    <citation type="submission" date="2022-07" db="EMBL/GenBank/DDBJ databases">
        <title>Novel species in genus cellulomonas.</title>
        <authorList>
            <person name="Ye L."/>
        </authorList>
    </citation>
    <scope>NUCLEOTIDE SEQUENCE [LARGE SCALE GENOMIC DNA]</scope>
    <source>
        <strain evidence="3">zg-Y338</strain>
    </source>
</reference>
<keyword evidence="3" id="KW-1185">Reference proteome</keyword>
<dbReference type="EC" id="2.3.1.-" evidence="2"/>
<evidence type="ECO:0000313" key="3">
    <source>
        <dbReference type="Proteomes" id="UP001316189"/>
    </source>
</evidence>
<dbReference type="Pfam" id="PF13302">
    <property type="entry name" value="Acetyltransf_3"/>
    <property type="match status" value="1"/>
</dbReference>
<sequence>MHVATRLLSVEDAEEITVLLRENREFLAPWDPTRGDDYFLVDTQREIAAQGIEAHSRGAMLPLVILEEGGAIAGRINLNGITRGAFQSAALGYWVSERANGRGLATRAVAEVVQRAFGE</sequence>
<dbReference type="GO" id="GO:0016746">
    <property type="term" value="F:acyltransferase activity"/>
    <property type="evidence" value="ECO:0007669"/>
    <property type="project" value="UniProtKB-KW"/>
</dbReference>
<dbReference type="SUPFAM" id="SSF55729">
    <property type="entry name" value="Acyl-CoA N-acyltransferases (Nat)"/>
    <property type="match status" value="1"/>
</dbReference>
<keyword evidence="2" id="KW-0808">Transferase</keyword>
<proteinExistence type="predicted"/>
<dbReference type="EMBL" id="CP101988">
    <property type="protein sequence ID" value="UUI74407.1"/>
    <property type="molecule type" value="Genomic_DNA"/>
</dbReference>
<dbReference type="Proteomes" id="UP001316189">
    <property type="component" value="Chromosome"/>
</dbReference>
<dbReference type="Gene3D" id="3.40.630.30">
    <property type="match status" value="1"/>
</dbReference>
<accession>A0ABY5KYR7</accession>
<evidence type="ECO:0000259" key="1">
    <source>
        <dbReference type="PROSITE" id="PS51186"/>
    </source>
</evidence>
<dbReference type="InterPro" id="IPR016181">
    <property type="entry name" value="Acyl_CoA_acyltransferase"/>
</dbReference>
<protein>
    <submittedName>
        <fullName evidence="2">GNAT family N-acetyltransferase</fullName>
        <ecNumber evidence="2">2.3.1.-</ecNumber>
    </submittedName>
</protein>
<feature type="domain" description="N-acetyltransferase" evidence="1">
    <location>
        <begin position="3"/>
        <end position="119"/>
    </location>
</feature>
<organism evidence="2 3">
    <name type="scientific">Cellulomonas chengniuliangii</name>
    <dbReference type="NCBI Taxonomy" id="2968084"/>
    <lineage>
        <taxon>Bacteria</taxon>
        <taxon>Bacillati</taxon>
        <taxon>Actinomycetota</taxon>
        <taxon>Actinomycetes</taxon>
        <taxon>Micrococcales</taxon>
        <taxon>Cellulomonadaceae</taxon>
        <taxon>Cellulomonas</taxon>
    </lineage>
</organism>
<gene>
    <name evidence="2" type="ORF">NP064_11415</name>
</gene>